<reference evidence="4 5" key="1">
    <citation type="submission" date="2011-02" db="EMBL/GenBank/DDBJ databases">
        <authorList>
            <person name="Weinstock G."/>
            <person name="Sodergren E."/>
            <person name="Clifton S."/>
            <person name="Fulton L."/>
            <person name="Fulton B."/>
            <person name="Courtney L."/>
            <person name="Fronick C."/>
            <person name="Harrison M."/>
            <person name="Strong C."/>
            <person name="Farmer C."/>
            <person name="Delahaunty K."/>
            <person name="Markovic C."/>
            <person name="Hall O."/>
            <person name="Minx P."/>
            <person name="Tomlinson C."/>
            <person name="Mitreva M."/>
            <person name="Hou S."/>
            <person name="Chen J."/>
            <person name="Wollam A."/>
            <person name="Pepin K.H."/>
            <person name="Johnson M."/>
            <person name="Bhonagiri V."/>
            <person name="Zhang X."/>
            <person name="Suruliraj S."/>
            <person name="Warren W."/>
            <person name="Chinwalla A."/>
            <person name="Mardis E.R."/>
            <person name="Wilson R.K."/>
        </authorList>
    </citation>
    <scope>NUCLEOTIDE SEQUENCE [LARGE SCALE GENOMIC DNA]</scope>
    <source>
        <strain evidence="4 5">YIT 12056</strain>
    </source>
</reference>
<evidence type="ECO:0000256" key="1">
    <source>
        <dbReference type="SAM" id="Phobius"/>
    </source>
</evidence>
<name>A0ABP2KMU7_9BACE</name>
<feature type="chain" id="PRO_5045554991" description="DUF6249 domain-containing protein" evidence="2">
    <location>
        <begin position="35"/>
        <end position="241"/>
    </location>
</feature>
<evidence type="ECO:0000259" key="3">
    <source>
        <dbReference type="Pfam" id="PF19762"/>
    </source>
</evidence>
<evidence type="ECO:0000313" key="5">
    <source>
        <dbReference type="Proteomes" id="UP000010321"/>
    </source>
</evidence>
<keyword evidence="1" id="KW-1133">Transmembrane helix</keyword>
<keyword evidence="1" id="KW-0472">Membrane</keyword>
<feature type="domain" description="DUF6249" evidence="3">
    <location>
        <begin position="113"/>
        <end position="217"/>
    </location>
</feature>
<dbReference type="InterPro" id="IPR046216">
    <property type="entry name" value="DUF6249"/>
</dbReference>
<feature type="signal peptide" evidence="2">
    <location>
        <begin position="1"/>
        <end position="34"/>
    </location>
</feature>
<protein>
    <recommendedName>
        <fullName evidence="3">DUF6249 domain-containing protein</fullName>
    </recommendedName>
</protein>
<organism evidence="4 5">
    <name type="scientific">Bacteroides clarus YIT 12056</name>
    <dbReference type="NCBI Taxonomy" id="762984"/>
    <lineage>
        <taxon>Bacteria</taxon>
        <taxon>Pseudomonadati</taxon>
        <taxon>Bacteroidota</taxon>
        <taxon>Bacteroidia</taxon>
        <taxon>Bacteroidales</taxon>
        <taxon>Bacteroidaceae</taxon>
        <taxon>Bacteroides</taxon>
    </lineage>
</organism>
<evidence type="ECO:0000313" key="4">
    <source>
        <dbReference type="EMBL" id="EGF49777.1"/>
    </source>
</evidence>
<sequence length="241" mass="27353">MRLTHKETNKNKNNMIMKRIIFALMAAMMLCTLAQGKNRTVTENDSLGNKQRVIELRDTMIDGKAVTDTLSVMTYENSPSSGTESHKDYKHHSSAYDFGWNLGHDAKEAAIAITAIVFVFGFPLVIVFIIFFFRYKNRKAKYRLVEQALASGQPLPENLFKETDSIDIRSKGIKNVFVGIGLFIFLWAITDEFGLGCIGLLIMFTGFGQLVIYYTQQDRAPRNKEKADTARTAFPEKIEEK</sequence>
<accession>A0ABP2KMU7</accession>
<keyword evidence="5" id="KW-1185">Reference proteome</keyword>
<feature type="transmembrane region" description="Helical" evidence="1">
    <location>
        <begin position="172"/>
        <end position="189"/>
    </location>
</feature>
<proteinExistence type="predicted"/>
<gene>
    <name evidence="4" type="ORF">HMPREF9445_03150</name>
</gene>
<keyword evidence="2" id="KW-0732">Signal</keyword>
<dbReference type="EMBL" id="AFBM01000031">
    <property type="protein sequence ID" value="EGF49777.1"/>
    <property type="molecule type" value="Genomic_DNA"/>
</dbReference>
<feature type="transmembrane region" description="Helical" evidence="1">
    <location>
        <begin position="109"/>
        <end position="133"/>
    </location>
</feature>
<comment type="caution">
    <text evidence="4">The sequence shown here is derived from an EMBL/GenBank/DDBJ whole genome shotgun (WGS) entry which is preliminary data.</text>
</comment>
<dbReference type="Pfam" id="PF19762">
    <property type="entry name" value="DUF6249"/>
    <property type="match status" value="1"/>
</dbReference>
<dbReference type="Proteomes" id="UP000010321">
    <property type="component" value="Unassembled WGS sequence"/>
</dbReference>
<feature type="transmembrane region" description="Helical" evidence="1">
    <location>
        <begin position="195"/>
        <end position="214"/>
    </location>
</feature>
<evidence type="ECO:0000256" key="2">
    <source>
        <dbReference type="SAM" id="SignalP"/>
    </source>
</evidence>
<keyword evidence="1" id="KW-0812">Transmembrane</keyword>